<dbReference type="AlphaFoldDB" id="X0ZA16"/>
<organism evidence="1">
    <name type="scientific">marine sediment metagenome</name>
    <dbReference type="NCBI Taxonomy" id="412755"/>
    <lineage>
        <taxon>unclassified sequences</taxon>
        <taxon>metagenomes</taxon>
        <taxon>ecological metagenomes</taxon>
    </lineage>
</organism>
<accession>X0ZA16</accession>
<proteinExistence type="predicted"/>
<evidence type="ECO:0000313" key="1">
    <source>
        <dbReference type="EMBL" id="GAG66084.1"/>
    </source>
</evidence>
<gene>
    <name evidence="1" type="ORF">S01H4_15006</name>
</gene>
<feature type="non-terminal residue" evidence="1">
    <location>
        <position position="1"/>
    </location>
</feature>
<reference evidence="1" key="1">
    <citation type="journal article" date="2014" name="Front. Microbiol.">
        <title>High frequency of phylogenetically diverse reductive dehalogenase-homologous genes in deep subseafloor sedimentary metagenomes.</title>
        <authorList>
            <person name="Kawai M."/>
            <person name="Futagami T."/>
            <person name="Toyoda A."/>
            <person name="Takaki Y."/>
            <person name="Nishi S."/>
            <person name="Hori S."/>
            <person name="Arai W."/>
            <person name="Tsubouchi T."/>
            <person name="Morono Y."/>
            <person name="Uchiyama I."/>
            <person name="Ito T."/>
            <person name="Fujiyama A."/>
            <person name="Inagaki F."/>
            <person name="Takami H."/>
        </authorList>
    </citation>
    <scope>NUCLEOTIDE SEQUENCE</scope>
    <source>
        <strain evidence="1">Expedition CK06-06</strain>
    </source>
</reference>
<name>X0ZA16_9ZZZZ</name>
<sequence>HKYLDKKGVDADEYHRLRIIALDGLRHLSIHHMPIVKQVPLTIDTNTMTADFPDDFIDYVGLVTELDGRWWALTRDDKIVDPNLEGVESEDLSEREYIQSFARPGGENSFYYTPDYDNRRFLFNGTTTIVVVLRYKSTGVENVAYGSTNDVQIPVEAEETMEFYLDWRVSREDGSPEYKIKRIKGEYDDSLVFLRRIGDYSIEELRHIMLGSMTQTTNR</sequence>
<comment type="caution">
    <text evidence="1">The sequence shown here is derived from an EMBL/GenBank/DDBJ whole genome shotgun (WGS) entry which is preliminary data.</text>
</comment>
<dbReference type="EMBL" id="BART01006577">
    <property type="protein sequence ID" value="GAG66084.1"/>
    <property type="molecule type" value="Genomic_DNA"/>
</dbReference>
<protein>
    <submittedName>
        <fullName evidence="1">Uncharacterized protein</fullName>
    </submittedName>
</protein>